<dbReference type="InterPro" id="IPR002925">
    <property type="entry name" value="Dienelactn_hydro"/>
</dbReference>
<proteinExistence type="predicted"/>
<dbReference type="GO" id="GO:0016787">
    <property type="term" value="F:hydrolase activity"/>
    <property type="evidence" value="ECO:0007669"/>
    <property type="project" value="InterPro"/>
</dbReference>
<dbReference type="Pfam" id="PF01738">
    <property type="entry name" value="DLH"/>
    <property type="match status" value="1"/>
</dbReference>
<evidence type="ECO:0000259" key="1">
    <source>
        <dbReference type="Pfam" id="PF01738"/>
    </source>
</evidence>
<dbReference type="STRING" id="1123029.SAMN02745172_00273"/>
<feature type="domain" description="Dienelactone hydrolase" evidence="1">
    <location>
        <begin position="16"/>
        <end position="221"/>
    </location>
</feature>
<dbReference type="Proteomes" id="UP000186406">
    <property type="component" value="Unassembled WGS sequence"/>
</dbReference>
<dbReference type="SUPFAM" id="SSF53474">
    <property type="entry name" value="alpha/beta-Hydrolases"/>
    <property type="match status" value="1"/>
</dbReference>
<accession>A0A1M7Z684</accession>
<dbReference type="InterPro" id="IPR051049">
    <property type="entry name" value="Dienelactone_hydrolase-like"/>
</dbReference>
<protein>
    <submittedName>
        <fullName evidence="2">Carboxymethylenebutenolidase</fullName>
    </submittedName>
</protein>
<dbReference type="AlphaFoldDB" id="A0A1M7Z684"/>
<keyword evidence="3" id="KW-1185">Reference proteome</keyword>
<organism evidence="2 3">
    <name type="scientific">Pseudoxanthobacter soli DSM 19599</name>
    <dbReference type="NCBI Taxonomy" id="1123029"/>
    <lineage>
        <taxon>Bacteria</taxon>
        <taxon>Pseudomonadati</taxon>
        <taxon>Pseudomonadota</taxon>
        <taxon>Alphaproteobacteria</taxon>
        <taxon>Hyphomicrobiales</taxon>
        <taxon>Segnochrobactraceae</taxon>
        <taxon>Pseudoxanthobacter</taxon>
    </lineage>
</organism>
<reference evidence="2 3" key="1">
    <citation type="submission" date="2016-12" db="EMBL/GenBank/DDBJ databases">
        <authorList>
            <person name="Song W.-J."/>
            <person name="Kurnit D.M."/>
        </authorList>
    </citation>
    <scope>NUCLEOTIDE SEQUENCE [LARGE SCALE GENOMIC DNA]</scope>
    <source>
        <strain evidence="2 3">DSM 19599</strain>
    </source>
</reference>
<sequence>MAESIVLETAAGRSVSAYLARAAEPDAPGIVVIQEWWGVQAQIRGVCDRYAAAGFTAIAPDLYDGKVIPYHDREGAGQAMNALDFLAATDEVAGAAARFLKAEGRRVGLTGFCLGGVVSILGAIRLADIDAASAYYGAPDDALDDAARVRVPVQAHFADRDHWCTPADADRMERRFAASGQPFSVFRYACDHGFANEDEPRFDRAAADLAWQRDMAWWGEHLAAR</sequence>
<name>A0A1M7Z684_9HYPH</name>
<dbReference type="PANTHER" id="PTHR46623">
    <property type="entry name" value="CARBOXYMETHYLENEBUTENOLIDASE-RELATED"/>
    <property type="match status" value="1"/>
</dbReference>
<dbReference type="PANTHER" id="PTHR46623:SF6">
    <property type="entry name" value="ALPHA_BETA-HYDROLASES SUPERFAMILY PROTEIN"/>
    <property type="match status" value="1"/>
</dbReference>
<dbReference type="InterPro" id="IPR029058">
    <property type="entry name" value="AB_hydrolase_fold"/>
</dbReference>
<gene>
    <name evidence="2" type="ORF">SAMN02745172_00273</name>
</gene>
<evidence type="ECO:0000313" key="2">
    <source>
        <dbReference type="EMBL" id="SHO60379.1"/>
    </source>
</evidence>
<dbReference type="OrthoDB" id="9771666at2"/>
<dbReference type="RefSeq" id="WP_073625406.1">
    <property type="nucleotide sequence ID" value="NZ_FRXO01000001.1"/>
</dbReference>
<evidence type="ECO:0000313" key="3">
    <source>
        <dbReference type="Proteomes" id="UP000186406"/>
    </source>
</evidence>
<dbReference type="Gene3D" id="3.40.50.1820">
    <property type="entry name" value="alpha/beta hydrolase"/>
    <property type="match status" value="1"/>
</dbReference>
<dbReference type="EMBL" id="FRXO01000001">
    <property type="protein sequence ID" value="SHO60379.1"/>
    <property type="molecule type" value="Genomic_DNA"/>
</dbReference>